<evidence type="ECO:0000256" key="7">
    <source>
        <dbReference type="ARBA" id="ARBA00022723"/>
    </source>
</evidence>
<gene>
    <name evidence="16" type="primary">CYC1</name>
</gene>
<evidence type="ECO:0000256" key="3">
    <source>
        <dbReference type="ARBA" id="ARBA00022448"/>
    </source>
</evidence>
<evidence type="ECO:0000256" key="9">
    <source>
        <dbReference type="ARBA" id="ARBA00022982"/>
    </source>
</evidence>
<evidence type="ECO:0000256" key="2">
    <source>
        <dbReference type="ARBA" id="ARBA00006488"/>
    </source>
</evidence>
<reference evidence="17" key="1">
    <citation type="journal article" date="2014" name="Science">
        <title>Nonhuman genetics. Genomic basis for the convergent evolution of electric organs.</title>
        <authorList>
            <person name="Gallant J.R."/>
            <person name="Traeger L.L."/>
            <person name="Volkening J.D."/>
            <person name="Moffett H."/>
            <person name="Chen P.H."/>
            <person name="Novina C.D."/>
            <person name="Phillips G.N.Jr."/>
            <person name="Anand R."/>
            <person name="Wells G.B."/>
            <person name="Pinch M."/>
            <person name="Guth R."/>
            <person name="Unguez G.A."/>
            <person name="Albert J.S."/>
            <person name="Zakon H.H."/>
            <person name="Samanta M.P."/>
            <person name="Sussman M.R."/>
        </authorList>
    </citation>
    <scope>NUCLEOTIDE SEQUENCE [LARGE SCALE GENOMIC DNA]</scope>
</reference>
<evidence type="ECO:0000256" key="5">
    <source>
        <dbReference type="ARBA" id="ARBA00022660"/>
    </source>
</evidence>
<dbReference type="GO" id="GO:0005743">
    <property type="term" value="C:mitochondrial inner membrane"/>
    <property type="evidence" value="ECO:0007669"/>
    <property type="project" value="UniProtKB-SubCell"/>
</dbReference>
<comment type="cofactor">
    <cofactor evidence="14">
        <name>heme c</name>
        <dbReference type="ChEBI" id="CHEBI:61717"/>
    </cofactor>
    <text evidence="14">Binds 1 heme c group covalently per subunit.</text>
</comment>
<dbReference type="PANTHER" id="PTHR10266:SF3">
    <property type="entry name" value="CYTOCHROME C1, HEME PROTEIN, MITOCHONDRIAL"/>
    <property type="match status" value="1"/>
</dbReference>
<evidence type="ECO:0000256" key="10">
    <source>
        <dbReference type="ARBA" id="ARBA00022989"/>
    </source>
</evidence>
<dbReference type="GO" id="GO:0046872">
    <property type="term" value="F:metal ion binding"/>
    <property type="evidence" value="ECO:0007669"/>
    <property type="project" value="UniProtKB-KW"/>
</dbReference>
<dbReference type="AlphaFoldDB" id="A0A4W4DW42"/>
<protein>
    <recommendedName>
        <fullName evidence="15">Cytochrome c domain-containing protein</fullName>
    </recommendedName>
</protein>
<dbReference type="PROSITE" id="PS51007">
    <property type="entry name" value="CYTC"/>
    <property type="match status" value="1"/>
</dbReference>
<evidence type="ECO:0000256" key="13">
    <source>
        <dbReference type="ARBA" id="ARBA00023136"/>
    </source>
</evidence>
<dbReference type="Gene3D" id="1.10.760.10">
    <property type="entry name" value="Cytochrome c-like domain"/>
    <property type="match status" value="2"/>
</dbReference>
<dbReference type="InterPro" id="IPR002326">
    <property type="entry name" value="Cyt_c1"/>
</dbReference>
<evidence type="ECO:0000256" key="4">
    <source>
        <dbReference type="ARBA" id="ARBA00022617"/>
    </source>
</evidence>
<dbReference type="InterPro" id="IPR036909">
    <property type="entry name" value="Cyt_c-like_dom_sf"/>
</dbReference>
<keyword evidence="12" id="KW-0496">Mitochondrion</keyword>
<proteinExistence type="inferred from homology"/>
<dbReference type="GO" id="GO:0009055">
    <property type="term" value="F:electron transfer activity"/>
    <property type="evidence" value="ECO:0007669"/>
    <property type="project" value="InterPro"/>
</dbReference>
<dbReference type="PANTHER" id="PTHR10266">
    <property type="entry name" value="CYTOCHROME C1"/>
    <property type="match status" value="1"/>
</dbReference>
<keyword evidence="13" id="KW-0472">Membrane</keyword>
<evidence type="ECO:0000313" key="16">
    <source>
        <dbReference type="Ensembl" id="ENSEEEP00000003659.2"/>
    </source>
</evidence>
<comment type="subcellular location">
    <subcellularLocation>
        <location evidence="1">Mitochondrion inner membrane</location>
    </subcellularLocation>
</comment>
<dbReference type="Pfam" id="PF02167">
    <property type="entry name" value="Cytochrom_C1"/>
    <property type="match status" value="2"/>
</dbReference>
<keyword evidence="10" id="KW-1133">Transmembrane helix</keyword>
<keyword evidence="4 14" id="KW-0349">Heme</keyword>
<evidence type="ECO:0000259" key="15">
    <source>
        <dbReference type="PROSITE" id="PS51007"/>
    </source>
</evidence>
<evidence type="ECO:0000256" key="14">
    <source>
        <dbReference type="PIRSR" id="PIRSR602326-1"/>
    </source>
</evidence>
<evidence type="ECO:0000256" key="11">
    <source>
        <dbReference type="ARBA" id="ARBA00023004"/>
    </source>
</evidence>
<dbReference type="SUPFAM" id="SSF46626">
    <property type="entry name" value="Cytochrome c"/>
    <property type="match status" value="1"/>
</dbReference>
<dbReference type="STRING" id="8005.ENSEEEP00000003659"/>
<reference evidence="16" key="3">
    <citation type="submission" date="2020-05" db="EMBL/GenBank/DDBJ databases">
        <title>Electrophorus electricus (electric eel) genome, fEleEle1, primary haplotype.</title>
        <authorList>
            <person name="Myers G."/>
            <person name="Meyer A."/>
            <person name="Fedrigo O."/>
            <person name="Formenti G."/>
            <person name="Rhie A."/>
            <person name="Tracey A."/>
            <person name="Sims Y."/>
            <person name="Jarvis E.D."/>
        </authorList>
    </citation>
    <scope>NUCLEOTIDE SEQUENCE [LARGE SCALE GENOMIC DNA]</scope>
</reference>
<dbReference type="PRINTS" id="PR00603">
    <property type="entry name" value="CYTOCHROMEC1"/>
</dbReference>
<feature type="binding site" description="covalent" evidence="14">
    <location>
        <position position="107"/>
    </location>
    <ligand>
        <name>heme c</name>
        <dbReference type="ChEBI" id="CHEBI:61717"/>
    </ligand>
</feature>
<dbReference type="Gene3D" id="1.20.5.100">
    <property type="entry name" value="Cytochrome c1, transmembrane anchor, C-terminal"/>
    <property type="match status" value="1"/>
</dbReference>
<keyword evidence="8" id="KW-0999">Mitochondrion inner membrane</keyword>
<comment type="similarity">
    <text evidence="2">Belongs to the cytochrome c family.</text>
</comment>
<evidence type="ECO:0000256" key="12">
    <source>
        <dbReference type="ARBA" id="ARBA00023128"/>
    </source>
</evidence>
<name>A0A4W4DW42_ELEEL</name>
<keyword evidence="7 14" id="KW-0479">Metal-binding</keyword>
<dbReference type="GeneTree" id="ENSGT00390000012445"/>
<organism evidence="16 17">
    <name type="scientific">Electrophorus electricus</name>
    <name type="common">Electric eel</name>
    <name type="synonym">Gymnotus electricus</name>
    <dbReference type="NCBI Taxonomy" id="8005"/>
    <lineage>
        <taxon>Eukaryota</taxon>
        <taxon>Metazoa</taxon>
        <taxon>Chordata</taxon>
        <taxon>Craniata</taxon>
        <taxon>Vertebrata</taxon>
        <taxon>Euteleostomi</taxon>
        <taxon>Actinopterygii</taxon>
        <taxon>Neopterygii</taxon>
        <taxon>Teleostei</taxon>
        <taxon>Ostariophysi</taxon>
        <taxon>Gymnotiformes</taxon>
        <taxon>Gymnotoidei</taxon>
        <taxon>Gymnotidae</taxon>
        <taxon>Electrophorus</taxon>
    </lineage>
</organism>
<dbReference type="Ensembl" id="ENSEEET00000003711.2">
    <property type="protein sequence ID" value="ENSEEEP00000003659.2"/>
    <property type="gene ID" value="ENSEEEG00000001998.2"/>
</dbReference>
<accession>A0A4W4DW42</accession>
<reference evidence="16" key="4">
    <citation type="submission" date="2025-08" db="UniProtKB">
        <authorList>
            <consortium name="Ensembl"/>
        </authorList>
    </citation>
    <scope>IDENTIFICATION</scope>
</reference>
<evidence type="ECO:0000313" key="17">
    <source>
        <dbReference type="Proteomes" id="UP000314983"/>
    </source>
</evidence>
<feature type="binding site" description="covalent" evidence="14">
    <location>
        <position position="110"/>
    </location>
    <ligand>
        <name>heme c</name>
        <dbReference type="ChEBI" id="CHEBI:61717"/>
    </ligand>
</feature>
<dbReference type="GO" id="GO:0020037">
    <property type="term" value="F:heme binding"/>
    <property type="evidence" value="ECO:0007669"/>
    <property type="project" value="InterPro"/>
</dbReference>
<sequence>NGGTPEWLRASTGKAFPTPETAVHVLLNMGSPLFHSASVSKGRKAVISTIGVLTAGGAGLALALHQAVKASDLELHPPLYPWSHNCLLSALDHASIRCGYQVYKQVCAACHSIEYLAFCNLVGVSHTEEEVKALAEEVRSALYTYQATGMAPPSYNEVLEFDDGTPATMSQVAKDVCTFLRWAAELEHDQRKRMGLKLLMGSAVLIPFVYYLKSHRSSALKSGKIAYRPPK</sequence>
<dbReference type="InterPro" id="IPR021157">
    <property type="entry name" value="Cyt_c1_TM_anchor_C"/>
</dbReference>
<dbReference type="SUPFAM" id="SSF81496">
    <property type="entry name" value="Cytochrome c1 subunit of cytochrome bc1 complex (Ubiquinol-cytochrome c reductase), transmembrane anchor"/>
    <property type="match status" value="1"/>
</dbReference>
<dbReference type="OMA" id="DHASIRC"/>
<dbReference type="InterPro" id="IPR009056">
    <property type="entry name" value="Cyt_c-like_dom"/>
</dbReference>
<feature type="binding site" description="covalent" evidence="14">
    <location>
        <position position="111"/>
    </location>
    <ligand>
        <name>heme c</name>
        <dbReference type="ChEBI" id="CHEBI:61717"/>
    </ligand>
</feature>
<evidence type="ECO:0000256" key="6">
    <source>
        <dbReference type="ARBA" id="ARBA00022692"/>
    </source>
</evidence>
<keyword evidence="5" id="KW-0679">Respiratory chain</keyword>
<reference evidence="17" key="2">
    <citation type="journal article" date="2017" name="Sci. Adv.">
        <title>A tail of two voltages: Proteomic comparison of the three electric organs of the electric eel.</title>
        <authorList>
            <person name="Traeger L.L."/>
            <person name="Sabat G."/>
            <person name="Barrett-Wilt G.A."/>
            <person name="Wells G.B."/>
            <person name="Sussman M.R."/>
        </authorList>
    </citation>
    <scope>NUCLEOTIDE SEQUENCE [LARGE SCALE GENOMIC DNA]</scope>
</reference>
<dbReference type="GO" id="GO:0006122">
    <property type="term" value="P:mitochondrial electron transport, ubiquinol to cytochrome c"/>
    <property type="evidence" value="ECO:0007669"/>
    <property type="project" value="TreeGrafter"/>
</dbReference>
<keyword evidence="6" id="KW-0812">Transmembrane</keyword>
<evidence type="ECO:0000256" key="1">
    <source>
        <dbReference type="ARBA" id="ARBA00004273"/>
    </source>
</evidence>
<evidence type="ECO:0000256" key="8">
    <source>
        <dbReference type="ARBA" id="ARBA00022792"/>
    </source>
</evidence>
<keyword evidence="9" id="KW-0249">Electron transport</keyword>
<keyword evidence="17" id="KW-1185">Reference proteome</keyword>
<dbReference type="Proteomes" id="UP000314983">
    <property type="component" value="Chromosome 18"/>
</dbReference>
<keyword evidence="11 14" id="KW-0408">Iron</keyword>
<feature type="domain" description="Cytochrome c" evidence="15">
    <location>
        <begin position="94"/>
        <end position="216"/>
    </location>
</feature>
<reference evidence="16" key="5">
    <citation type="submission" date="2025-09" db="UniProtKB">
        <authorList>
            <consortium name="Ensembl"/>
        </authorList>
    </citation>
    <scope>IDENTIFICATION</scope>
</reference>
<keyword evidence="3" id="KW-0813">Transport</keyword>